<dbReference type="OrthoDB" id="9806195at2"/>
<dbReference type="Pfam" id="PF00970">
    <property type="entry name" value="FAD_binding_6"/>
    <property type="match status" value="1"/>
</dbReference>
<dbReference type="InterPro" id="IPR036010">
    <property type="entry name" value="2Fe-2S_ferredoxin-like_sf"/>
</dbReference>
<dbReference type="EMBL" id="FUYB01000005">
    <property type="protein sequence ID" value="SKA75358.1"/>
    <property type="molecule type" value="Genomic_DNA"/>
</dbReference>
<dbReference type="RefSeq" id="WP_078921986.1">
    <property type="nucleotide sequence ID" value="NZ_FUYB01000005.1"/>
</dbReference>
<dbReference type="PROSITE" id="PS00197">
    <property type="entry name" value="2FE2S_FER_1"/>
    <property type="match status" value="1"/>
</dbReference>
<keyword evidence="1" id="KW-0813">Transport</keyword>
<dbReference type="PANTHER" id="PTHR43644">
    <property type="entry name" value="NA(+)-TRANSLOCATING NADH-QUINONE REDUCTASE SUBUNIT"/>
    <property type="match status" value="1"/>
</dbReference>
<dbReference type="InterPro" id="IPR001041">
    <property type="entry name" value="2Fe-2S_ferredoxin-type"/>
</dbReference>
<dbReference type="Proteomes" id="UP000190460">
    <property type="component" value="Unassembled WGS sequence"/>
</dbReference>
<dbReference type="Gene3D" id="3.10.20.30">
    <property type="match status" value="1"/>
</dbReference>
<evidence type="ECO:0000313" key="8">
    <source>
        <dbReference type="Proteomes" id="UP000190460"/>
    </source>
</evidence>
<dbReference type="InterPro" id="IPR012675">
    <property type="entry name" value="Beta-grasp_dom_sf"/>
</dbReference>
<dbReference type="Pfam" id="PF00175">
    <property type="entry name" value="NAD_binding_1"/>
    <property type="match status" value="1"/>
</dbReference>
<dbReference type="STRING" id="92487.SAMN02745130_01514"/>
<keyword evidence="3" id="KW-0274">FAD</keyword>
<dbReference type="Pfam" id="PF00111">
    <property type="entry name" value="Fer2"/>
    <property type="match status" value="1"/>
</dbReference>
<evidence type="ECO:0000256" key="2">
    <source>
        <dbReference type="ARBA" id="ARBA00022630"/>
    </source>
</evidence>
<dbReference type="InterPro" id="IPR039261">
    <property type="entry name" value="FNR_nucleotide-bd"/>
</dbReference>
<dbReference type="CDD" id="cd06211">
    <property type="entry name" value="phenol_2-monooxygenase_like"/>
    <property type="match status" value="1"/>
</dbReference>
<dbReference type="PROSITE" id="PS51384">
    <property type="entry name" value="FAD_FR"/>
    <property type="match status" value="1"/>
</dbReference>
<dbReference type="InterPro" id="IPR008333">
    <property type="entry name" value="Cbr1-like_FAD-bd_dom"/>
</dbReference>
<evidence type="ECO:0000259" key="6">
    <source>
        <dbReference type="PROSITE" id="PS51384"/>
    </source>
</evidence>
<reference evidence="7 8" key="1">
    <citation type="submission" date="2017-02" db="EMBL/GenBank/DDBJ databases">
        <authorList>
            <person name="Peterson S.W."/>
        </authorList>
    </citation>
    <scope>NUCLEOTIDE SEQUENCE [LARGE SCALE GENOMIC DNA]</scope>
    <source>
        <strain evidence="7 8">ATCC 49788</strain>
    </source>
</reference>
<feature type="domain" description="FAD-binding FR-type" evidence="6">
    <location>
        <begin position="102"/>
        <end position="203"/>
    </location>
</feature>
<dbReference type="InterPro" id="IPR017938">
    <property type="entry name" value="Riboflavin_synthase-like_b-brl"/>
</dbReference>
<keyword evidence="8" id="KW-1185">Reference proteome</keyword>
<dbReference type="InterPro" id="IPR017927">
    <property type="entry name" value="FAD-bd_FR_type"/>
</dbReference>
<organism evidence="7 8">
    <name type="scientific">Thiothrix eikelboomii</name>
    <dbReference type="NCBI Taxonomy" id="92487"/>
    <lineage>
        <taxon>Bacteria</taxon>
        <taxon>Pseudomonadati</taxon>
        <taxon>Pseudomonadota</taxon>
        <taxon>Gammaproteobacteria</taxon>
        <taxon>Thiotrichales</taxon>
        <taxon>Thiotrichaceae</taxon>
        <taxon>Thiothrix</taxon>
    </lineage>
</organism>
<dbReference type="Gene3D" id="3.40.50.80">
    <property type="entry name" value="Nucleotide-binding domain of ferredoxin-NADP reductase (FNR) module"/>
    <property type="match status" value="1"/>
</dbReference>
<dbReference type="Gene3D" id="2.40.30.10">
    <property type="entry name" value="Translation factors"/>
    <property type="match status" value="1"/>
</dbReference>
<dbReference type="PROSITE" id="PS51085">
    <property type="entry name" value="2FE2S_FER_2"/>
    <property type="match status" value="1"/>
</dbReference>
<gene>
    <name evidence="7" type="ORF">SAMN02745130_01514</name>
</gene>
<protein>
    <submittedName>
        <fullName evidence="7">Phenol hydroxylase P5 protein</fullName>
    </submittedName>
</protein>
<dbReference type="PRINTS" id="PR00410">
    <property type="entry name" value="PHEHYDRXLASE"/>
</dbReference>
<dbReference type="CDD" id="cd00207">
    <property type="entry name" value="fer2"/>
    <property type="match status" value="1"/>
</dbReference>
<dbReference type="SUPFAM" id="SSF52343">
    <property type="entry name" value="Ferredoxin reductase-like, C-terminal NADP-linked domain"/>
    <property type="match status" value="1"/>
</dbReference>
<keyword evidence="2" id="KW-0285">Flavoprotein</keyword>
<name>A0A1T4WEA8_9GAMM</name>
<dbReference type="SUPFAM" id="SSF63380">
    <property type="entry name" value="Riboflavin synthase domain-like"/>
    <property type="match status" value="1"/>
</dbReference>
<dbReference type="SUPFAM" id="SSF54292">
    <property type="entry name" value="2Fe-2S ferredoxin-like"/>
    <property type="match status" value="1"/>
</dbReference>
<evidence type="ECO:0000313" key="7">
    <source>
        <dbReference type="EMBL" id="SKA75358.1"/>
    </source>
</evidence>
<evidence type="ECO:0000256" key="4">
    <source>
        <dbReference type="ARBA" id="ARBA00023004"/>
    </source>
</evidence>
<dbReference type="PANTHER" id="PTHR43644:SF1">
    <property type="entry name" value="NAD(P)H-FLAVIN REDUCTASE"/>
    <property type="match status" value="1"/>
</dbReference>
<keyword evidence="4" id="KW-0408">Iron</keyword>
<sequence>MSYQLTIEPIGETIEVEEGQTLLDAALRAGIYLPHACGHGLCGTCKVEVLEGEIEHGEASPFALMDMEREDGKCLACCARAVGDLTIEADLEEDPDAQHFPVRDFVGVVSKIETLTPRIKSIFLAIENGGIEFQAGHYINLLIPGMEALPRAFSIASPPSEQHLIELNVALVEGGKGTQWLHNSLKVGDELRFNGPYGRFYVRNSAKEPMLFLAGGSGLSSPKSMILHLFEQNESRPVTFIYGARNQAELYYRDLFEELGRDYPNFTYLPVLSAEPDDSDWQGLRGFVHEAAKTHFGGKFAGHKAYLCGPPAMIDACITTLMQGRLFERDMYMENFYTQASRTAAPKSPLFKNI</sequence>
<dbReference type="InterPro" id="IPR006058">
    <property type="entry name" value="2Fe2S_fd_BS"/>
</dbReference>
<proteinExistence type="predicted"/>
<dbReference type="GO" id="GO:0051537">
    <property type="term" value="F:2 iron, 2 sulfur cluster binding"/>
    <property type="evidence" value="ECO:0007669"/>
    <property type="project" value="InterPro"/>
</dbReference>
<dbReference type="GO" id="GO:0016491">
    <property type="term" value="F:oxidoreductase activity"/>
    <property type="evidence" value="ECO:0007669"/>
    <property type="project" value="InterPro"/>
</dbReference>
<evidence type="ECO:0000259" key="5">
    <source>
        <dbReference type="PROSITE" id="PS51085"/>
    </source>
</evidence>
<dbReference type="AlphaFoldDB" id="A0A1T4WEA8"/>
<feature type="domain" description="2Fe-2S ferredoxin-type" evidence="5">
    <location>
        <begin position="3"/>
        <end position="93"/>
    </location>
</feature>
<dbReference type="InterPro" id="IPR001433">
    <property type="entry name" value="OxRdtase_FAD/NAD-bd"/>
</dbReference>
<evidence type="ECO:0000256" key="3">
    <source>
        <dbReference type="ARBA" id="ARBA00022827"/>
    </source>
</evidence>
<evidence type="ECO:0000256" key="1">
    <source>
        <dbReference type="ARBA" id="ARBA00022448"/>
    </source>
</evidence>
<accession>A0A1T4WEA8</accession>